<evidence type="ECO:0000313" key="1">
    <source>
        <dbReference type="EMBL" id="KKL47738.1"/>
    </source>
</evidence>
<reference evidence="1" key="1">
    <citation type="journal article" date="2015" name="Nature">
        <title>Complex archaea that bridge the gap between prokaryotes and eukaryotes.</title>
        <authorList>
            <person name="Spang A."/>
            <person name="Saw J.H."/>
            <person name="Jorgensen S.L."/>
            <person name="Zaremba-Niedzwiedzka K."/>
            <person name="Martijn J."/>
            <person name="Lind A.E."/>
            <person name="van Eijk R."/>
            <person name="Schleper C."/>
            <person name="Guy L."/>
            <person name="Ettema T.J."/>
        </authorList>
    </citation>
    <scope>NUCLEOTIDE SEQUENCE</scope>
</reference>
<feature type="non-terminal residue" evidence="1">
    <location>
        <position position="1"/>
    </location>
</feature>
<dbReference type="EMBL" id="LAZR01033562">
    <property type="protein sequence ID" value="KKL47738.1"/>
    <property type="molecule type" value="Genomic_DNA"/>
</dbReference>
<sequence length="194" mass="21011">RYVMKKLTPFLLALLLTGSTLPKKACITGQGNIFNATLIAETTTPFEVHGDIGCVGRSVVGSPFSYATIWGDDPLTVEKDGLTDGDRFTLFPFPMENDAIYIMRSATVDTTFSVLMDSLTTELASLSLAVDNIITSRDSLQVIIDNFPDIADLQSRLNTANGRVAVLESDLAAANLQFGVLVSSIRTMLNKLRS</sequence>
<dbReference type="AlphaFoldDB" id="A0A0F9CEB6"/>
<organism evidence="1">
    <name type="scientific">marine sediment metagenome</name>
    <dbReference type="NCBI Taxonomy" id="412755"/>
    <lineage>
        <taxon>unclassified sequences</taxon>
        <taxon>metagenomes</taxon>
        <taxon>ecological metagenomes</taxon>
    </lineage>
</organism>
<accession>A0A0F9CEB6</accession>
<comment type="caution">
    <text evidence="1">The sequence shown here is derived from an EMBL/GenBank/DDBJ whole genome shotgun (WGS) entry which is preliminary data.</text>
</comment>
<gene>
    <name evidence="1" type="ORF">LCGC14_2332560</name>
</gene>
<name>A0A0F9CEB6_9ZZZZ</name>
<proteinExistence type="predicted"/>
<protein>
    <submittedName>
        <fullName evidence="1">Uncharacterized protein</fullName>
    </submittedName>
</protein>